<sequence length="172" mass="18596">MKKAVAAPRQPAAGDGGPSGMPPAPGHSASGERGKRGDEGKKEAIRSPTPRGPSWGWRGVVSPLGVHQKKFSLSPIKRVSREGDKKGGNGNASKIIILPYRCEKTGKVTKSPPQLKFREENKKDLEELVEEEHAAADGVRRVGVWGCYSGAVYGAKYKWGGLRLSRLRFLKP</sequence>
<evidence type="ECO:0000313" key="2">
    <source>
        <dbReference type="EMBL" id="PPS13661.1"/>
    </source>
</evidence>
<feature type="region of interest" description="Disordered" evidence="1">
    <location>
        <begin position="71"/>
        <end position="90"/>
    </location>
</feature>
<organism evidence="2 3">
    <name type="scientific">Gossypium barbadense</name>
    <name type="common">Sea Island cotton</name>
    <name type="synonym">Hibiscus barbadensis</name>
    <dbReference type="NCBI Taxonomy" id="3634"/>
    <lineage>
        <taxon>Eukaryota</taxon>
        <taxon>Viridiplantae</taxon>
        <taxon>Streptophyta</taxon>
        <taxon>Embryophyta</taxon>
        <taxon>Tracheophyta</taxon>
        <taxon>Spermatophyta</taxon>
        <taxon>Magnoliopsida</taxon>
        <taxon>eudicotyledons</taxon>
        <taxon>Gunneridae</taxon>
        <taxon>Pentapetalae</taxon>
        <taxon>rosids</taxon>
        <taxon>malvids</taxon>
        <taxon>Malvales</taxon>
        <taxon>Malvaceae</taxon>
        <taxon>Malvoideae</taxon>
        <taxon>Gossypium</taxon>
    </lineage>
</organism>
<protein>
    <submittedName>
        <fullName evidence="2">Uncharacterized protein</fullName>
    </submittedName>
</protein>
<feature type="region of interest" description="Disordered" evidence="1">
    <location>
        <begin position="1"/>
        <end position="61"/>
    </location>
</feature>
<gene>
    <name evidence="2" type="ORF">GOBAR_AA06916</name>
</gene>
<dbReference type="EMBL" id="KZ663322">
    <property type="protein sequence ID" value="PPS13661.1"/>
    <property type="molecule type" value="Genomic_DNA"/>
</dbReference>
<proteinExistence type="predicted"/>
<evidence type="ECO:0000313" key="3">
    <source>
        <dbReference type="Proteomes" id="UP000239757"/>
    </source>
</evidence>
<dbReference type="Proteomes" id="UP000239757">
    <property type="component" value="Unassembled WGS sequence"/>
</dbReference>
<reference evidence="2 3" key="1">
    <citation type="submission" date="2015-01" db="EMBL/GenBank/DDBJ databases">
        <title>Genome of allotetraploid Gossypium barbadense reveals genomic plasticity and fiber elongation in cotton evolution.</title>
        <authorList>
            <person name="Chen X."/>
            <person name="Liu X."/>
            <person name="Zhao B."/>
            <person name="Zheng H."/>
            <person name="Hu Y."/>
            <person name="Lu G."/>
            <person name="Yang C."/>
            <person name="Chen J."/>
            <person name="Shan C."/>
            <person name="Zhang L."/>
            <person name="Zhou Y."/>
            <person name="Wang L."/>
            <person name="Guo W."/>
            <person name="Bai Y."/>
            <person name="Ruan J."/>
            <person name="Shangguan X."/>
            <person name="Mao Y."/>
            <person name="Jiang J."/>
            <person name="Zhu Y."/>
            <person name="Lei J."/>
            <person name="Kang H."/>
            <person name="Chen S."/>
            <person name="He X."/>
            <person name="Wang R."/>
            <person name="Wang Y."/>
            <person name="Chen J."/>
            <person name="Wang L."/>
            <person name="Yu S."/>
            <person name="Wang B."/>
            <person name="Wei J."/>
            <person name="Song S."/>
            <person name="Lu X."/>
            <person name="Gao Z."/>
            <person name="Gu W."/>
            <person name="Deng X."/>
            <person name="Ma D."/>
            <person name="Wang S."/>
            <person name="Liang W."/>
            <person name="Fang L."/>
            <person name="Cai C."/>
            <person name="Zhu X."/>
            <person name="Zhou B."/>
            <person name="Zhang Y."/>
            <person name="Chen Z."/>
            <person name="Xu S."/>
            <person name="Zhu R."/>
            <person name="Wang S."/>
            <person name="Zhang T."/>
            <person name="Zhao G."/>
        </authorList>
    </citation>
    <scope>NUCLEOTIDE SEQUENCE [LARGE SCALE GENOMIC DNA]</scope>
    <source>
        <strain evidence="3">cv. Xinhai21</strain>
        <tissue evidence="2">Leaf</tissue>
    </source>
</reference>
<accession>A0A2P5YDQ8</accession>
<feature type="compositionally biased region" description="Basic and acidic residues" evidence="1">
    <location>
        <begin position="30"/>
        <end position="45"/>
    </location>
</feature>
<name>A0A2P5YDQ8_GOSBA</name>
<dbReference type="AlphaFoldDB" id="A0A2P5YDQ8"/>
<evidence type="ECO:0000256" key="1">
    <source>
        <dbReference type="SAM" id="MobiDB-lite"/>
    </source>
</evidence>